<dbReference type="PROSITE" id="PS51257">
    <property type="entry name" value="PROKAR_LIPOPROTEIN"/>
    <property type="match status" value="1"/>
</dbReference>
<organism evidence="1 2">
    <name type="scientific">Bacillus mesophilus</name>
    <dbReference type="NCBI Taxonomy" id="1808955"/>
    <lineage>
        <taxon>Bacteria</taxon>
        <taxon>Bacillati</taxon>
        <taxon>Bacillota</taxon>
        <taxon>Bacilli</taxon>
        <taxon>Bacillales</taxon>
        <taxon>Bacillaceae</taxon>
        <taxon>Bacillus</taxon>
    </lineage>
</organism>
<name>A0A6M0QA69_9BACI</name>
<dbReference type="RefSeq" id="WP_163179371.1">
    <property type="nucleotide sequence ID" value="NZ_JAAIWM010000002.1"/>
</dbReference>
<gene>
    <name evidence="1" type="ORF">G4D63_09375</name>
</gene>
<evidence type="ECO:0000313" key="2">
    <source>
        <dbReference type="Proteomes" id="UP000481043"/>
    </source>
</evidence>
<dbReference type="Proteomes" id="UP000481043">
    <property type="component" value="Unassembled WGS sequence"/>
</dbReference>
<comment type="caution">
    <text evidence="1">The sequence shown here is derived from an EMBL/GenBank/DDBJ whole genome shotgun (WGS) entry which is preliminary data.</text>
</comment>
<reference evidence="1 2" key="1">
    <citation type="submission" date="2020-02" db="EMBL/GenBank/DDBJ databases">
        <title>Bacillus aquiflavi sp. nov., isolated from yellow water of strong flavor Chinese baijiu in Yibin region of China.</title>
        <authorList>
            <person name="Xie J."/>
        </authorList>
    </citation>
    <scope>NUCLEOTIDE SEQUENCE [LARGE SCALE GENOMIC DNA]</scope>
    <source>
        <strain evidence="1 2">SA4</strain>
    </source>
</reference>
<keyword evidence="2" id="KW-1185">Reference proteome</keyword>
<proteinExistence type="predicted"/>
<protein>
    <submittedName>
        <fullName evidence="1">Uncharacterized protein</fullName>
    </submittedName>
</protein>
<dbReference type="AlphaFoldDB" id="A0A6M0QA69"/>
<evidence type="ECO:0000313" key="1">
    <source>
        <dbReference type="EMBL" id="NEY71958.1"/>
    </source>
</evidence>
<dbReference type="EMBL" id="JAAIWM010000002">
    <property type="protein sequence ID" value="NEY71958.1"/>
    <property type="molecule type" value="Genomic_DNA"/>
</dbReference>
<accession>A0A6M0QA69</accession>
<sequence>MRNYKLIYITFAILFLVGCATIEDQLAETEIVTNEAFEAGPKGVNIEEDEFTYFLPDSIEPESSDEFNIILTEGNQAYILFVNAFEEKTSRILYESSLLDEQYLLNKTYENEDSFGFILVYEIEEEQYEVVVGVGGTKLTTVTDKSKIAESAEKMMLIANSVRLKP</sequence>